<comment type="similarity">
    <text evidence="1">Belongs to the bacterial solute-binding protein 1 family.</text>
</comment>
<protein>
    <submittedName>
        <fullName evidence="6">Sugar ABC transporter substrate-binding protein</fullName>
    </submittedName>
</protein>
<keyword evidence="7" id="KW-1185">Reference proteome</keyword>
<dbReference type="InterPro" id="IPR006060">
    <property type="entry name" value="Maltose/Cyclodextrin-bd"/>
</dbReference>
<evidence type="ECO:0000256" key="4">
    <source>
        <dbReference type="ARBA" id="ARBA00022729"/>
    </source>
</evidence>
<name>A0A8J8TSF8_9EURY</name>
<evidence type="ECO:0000256" key="1">
    <source>
        <dbReference type="ARBA" id="ARBA00008520"/>
    </source>
</evidence>
<dbReference type="PRINTS" id="PR00181">
    <property type="entry name" value="MALTOSEBP"/>
</dbReference>
<dbReference type="GO" id="GO:0055052">
    <property type="term" value="C:ATP-binding cassette (ABC) transporter complex, substrate-binding subunit-containing"/>
    <property type="evidence" value="ECO:0007669"/>
    <property type="project" value="TreeGrafter"/>
</dbReference>
<evidence type="ECO:0000256" key="2">
    <source>
        <dbReference type="ARBA" id="ARBA00022448"/>
    </source>
</evidence>
<dbReference type="PANTHER" id="PTHR30061:SF50">
    <property type="entry name" value="MALTOSE_MALTODEXTRIN-BINDING PERIPLASMIC PROTEIN"/>
    <property type="match status" value="1"/>
</dbReference>
<accession>A0A8J8TSF8</accession>
<dbReference type="GO" id="GO:0015144">
    <property type="term" value="F:carbohydrate transmembrane transporter activity"/>
    <property type="evidence" value="ECO:0007669"/>
    <property type="project" value="InterPro"/>
</dbReference>
<dbReference type="GO" id="GO:1901982">
    <property type="term" value="F:maltose binding"/>
    <property type="evidence" value="ECO:0007669"/>
    <property type="project" value="TreeGrafter"/>
</dbReference>
<dbReference type="SUPFAM" id="SSF53850">
    <property type="entry name" value="Periplasmic binding protein-like II"/>
    <property type="match status" value="1"/>
</dbReference>
<dbReference type="Proteomes" id="UP000766904">
    <property type="component" value="Unassembled WGS sequence"/>
</dbReference>
<feature type="region of interest" description="Disordered" evidence="5">
    <location>
        <begin position="26"/>
        <end position="51"/>
    </location>
</feature>
<organism evidence="6 7">
    <name type="scientific">Natronococcus pandeyae</name>
    <dbReference type="NCBI Taxonomy" id="2055836"/>
    <lineage>
        <taxon>Archaea</taxon>
        <taxon>Methanobacteriati</taxon>
        <taxon>Methanobacteriota</taxon>
        <taxon>Stenosarchaea group</taxon>
        <taxon>Halobacteria</taxon>
        <taxon>Halobacteriales</taxon>
        <taxon>Natrialbaceae</taxon>
        <taxon>Natronococcus</taxon>
    </lineage>
</organism>
<keyword evidence="4" id="KW-0732">Signal</keyword>
<dbReference type="Gene3D" id="3.40.190.10">
    <property type="entry name" value="Periplasmic binding protein-like II"/>
    <property type="match status" value="2"/>
</dbReference>
<gene>
    <name evidence="6" type="ORF">CV102_03080</name>
</gene>
<comment type="caution">
    <text evidence="6">The sequence shown here is derived from an EMBL/GenBank/DDBJ whole genome shotgun (WGS) entry which is preliminary data.</text>
</comment>
<evidence type="ECO:0000256" key="3">
    <source>
        <dbReference type="ARBA" id="ARBA00022597"/>
    </source>
</evidence>
<evidence type="ECO:0000313" key="6">
    <source>
        <dbReference type="EMBL" id="TYL40568.1"/>
    </source>
</evidence>
<evidence type="ECO:0000313" key="7">
    <source>
        <dbReference type="Proteomes" id="UP000766904"/>
    </source>
</evidence>
<dbReference type="PROSITE" id="PS51257">
    <property type="entry name" value="PROKAR_LIPOPROTEIN"/>
    <property type="match status" value="1"/>
</dbReference>
<sequence length="433" mass="47765">MTMERRTMVKYLAGASAAGVLAGCISTEEPESGDDDGGNGGAEDYDEHEDWETVEPEDISGEATLWHSLSGGEQDDFEANLESFNGQFDADIGPNHISDLEEQTMAAIPAGDGPELFMWAHDWIGEYHQNGFLSDQSADVSFDLEEYFGENAESGMFDGELHGLPHAAETVGLIYNKEYVDEPPETFEELLDIAAEHHDPEDGTYGLGWPMDAYHVSAFPHGFGGHYYDDEAGELGLTNSETVEGFEYVLDEVWEYMPGDPDGEAQEAVFLEGNAPFLFSGPWQLGQLDEDEFEWGVAPWPEVEGHTPSPFTGVQLIYFASAMDEDDERADAARAFAEWYTTNTAVIAQMADDHGFIPVHNAFAEDGEEEDELTDDLQGFAAAVDQGQPMPVDPDFQAVWEPLEDEWWEALNGNKSVADAMADAESRIEDAWD</sequence>
<dbReference type="AlphaFoldDB" id="A0A8J8TSF8"/>
<evidence type="ECO:0000256" key="5">
    <source>
        <dbReference type="SAM" id="MobiDB-lite"/>
    </source>
</evidence>
<dbReference type="Pfam" id="PF13416">
    <property type="entry name" value="SBP_bac_8"/>
    <property type="match status" value="1"/>
</dbReference>
<reference evidence="6" key="1">
    <citation type="submission" date="2017-11" db="EMBL/GenBank/DDBJ databases">
        <authorList>
            <person name="Kajale S.C."/>
            <person name="Sharma A."/>
        </authorList>
    </citation>
    <scope>NUCLEOTIDE SEQUENCE</scope>
    <source>
        <strain evidence="6">LS1_42</strain>
    </source>
</reference>
<proteinExistence type="inferred from homology"/>
<feature type="compositionally biased region" description="Acidic residues" evidence="5">
    <location>
        <begin position="28"/>
        <end position="51"/>
    </location>
</feature>
<dbReference type="GO" id="GO:0015768">
    <property type="term" value="P:maltose transport"/>
    <property type="evidence" value="ECO:0007669"/>
    <property type="project" value="TreeGrafter"/>
</dbReference>
<dbReference type="InterPro" id="IPR006059">
    <property type="entry name" value="SBP"/>
</dbReference>
<dbReference type="EMBL" id="PHNJ01000001">
    <property type="protein sequence ID" value="TYL40568.1"/>
    <property type="molecule type" value="Genomic_DNA"/>
</dbReference>
<dbReference type="PANTHER" id="PTHR30061">
    <property type="entry name" value="MALTOSE-BINDING PERIPLASMIC PROTEIN"/>
    <property type="match status" value="1"/>
</dbReference>
<keyword evidence="2" id="KW-0813">Transport</keyword>
<keyword evidence="3" id="KW-0762">Sugar transport</keyword>
<dbReference type="GO" id="GO:0042956">
    <property type="term" value="P:maltodextrin transmembrane transport"/>
    <property type="evidence" value="ECO:0007669"/>
    <property type="project" value="TreeGrafter"/>
</dbReference>